<comment type="subunit">
    <text evidence="5">NDH-1 is composed of 14 different subunits. Subunits NuoA, H, J, K, L, M, N constitute the membrane sector of the complex.</text>
</comment>
<comment type="function">
    <text evidence="5">NDH-1 shuttles electrons from NADH, via FMN and iron-sulfur (Fe-S) centers, to quinones in the respiratory chain. The immediate electron acceptor for the enzyme in this species is believed to be ubiquinone. Couples the redox reaction to proton translocation (for every two electrons transferred, four hydrogen ions are translocated across the cytoplasmic membrane), and thus conserves the redox energy in a proton gradient. This subunit may bind ubiquinone.</text>
</comment>
<evidence type="ECO:0000256" key="3">
    <source>
        <dbReference type="ARBA" id="ARBA00022989"/>
    </source>
</evidence>
<name>A0A5A7N4N4_9PROT</name>
<evidence type="ECO:0000256" key="5">
    <source>
        <dbReference type="HAMAP-Rule" id="MF_01350"/>
    </source>
</evidence>
<keyword evidence="2 5" id="KW-0812">Transmembrane</keyword>
<accession>A0A5A7N4N4</accession>
<feature type="transmembrane region" description="Helical" evidence="5">
    <location>
        <begin position="109"/>
        <end position="127"/>
    </location>
</feature>
<dbReference type="EC" id="7.1.1.-" evidence="5"/>
<dbReference type="AlphaFoldDB" id="A0A5A7N4N4"/>
<keyword evidence="5 6" id="KW-0520">NAD</keyword>
<keyword evidence="5" id="KW-0874">Quinone</keyword>
<comment type="subcellular location">
    <subcellularLocation>
        <location evidence="5 6">Cell membrane</location>
        <topology evidence="5 6">Multi-pass membrane protein</topology>
    </subcellularLocation>
    <subcellularLocation>
        <location evidence="1">Membrane</location>
        <topology evidence="1">Multi-pass membrane protein</topology>
    </subcellularLocation>
</comment>
<feature type="transmembrane region" description="Helical" evidence="5">
    <location>
        <begin position="37"/>
        <end position="57"/>
    </location>
</feature>
<keyword evidence="4 5" id="KW-0472">Membrane</keyword>
<feature type="transmembrane region" description="Helical" evidence="5">
    <location>
        <begin position="63"/>
        <end position="88"/>
    </location>
</feature>
<dbReference type="Proteomes" id="UP000324996">
    <property type="component" value="Unassembled WGS sequence"/>
</dbReference>
<dbReference type="Pfam" id="PF00146">
    <property type="entry name" value="NADHdh"/>
    <property type="match status" value="1"/>
</dbReference>
<dbReference type="GO" id="GO:0016655">
    <property type="term" value="F:oxidoreductase activity, acting on NAD(P)H, quinone or similar compound as acceptor"/>
    <property type="evidence" value="ECO:0007669"/>
    <property type="project" value="UniProtKB-UniRule"/>
</dbReference>
<dbReference type="GO" id="GO:0009060">
    <property type="term" value="P:aerobic respiration"/>
    <property type="evidence" value="ECO:0007669"/>
    <property type="project" value="TreeGrafter"/>
</dbReference>
<comment type="catalytic activity">
    <reaction evidence="5">
        <text>a quinone + NADH + 5 H(+)(in) = a quinol + NAD(+) + 4 H(+)(out)</text>
        <dbReference type="Rhea" id="RHEA:57888"/>
        <dbReference type="ChEBI" id="CHEBI:15378"/>
        <dbReference type="ChEBI" id="CHEBI:24646"/>
        <dbReference type="ChEBI" id="CHEBI:57540"/>
        <dbReference type="ChEBI" id="CHEBI:57945"/>
        <dbReference type="ChEBI" id="CHEBI:132124"/>
    </reaction>
</comment>
<evidence type="ECO:0000256" key="2">
    <source>
        <dbReference type="ARBA" id="ARBA00022692"/>
    </source>
</evidence>
<feature type="transmembrane region" description="Helical" evidence="5">
    <location>
        <begin position="201"/>
        <end position="221"/>
    </location>
</feature>
<dbReference type="HAMAP" id="MF_01350">
    <property type="entry name" value="NDH1_NuoH"/>
    <property type="match status" value="1"/>
</dbReference>
<comment type="similarity">
    <text evidence="5 6">Belongs to the complex I subunit 1 family.</text>
</comment>
<dbReference type="EMBL" id="BKCN01000002">
    <property type="protein sequence ID" value="GER03088.1"/>
    <property type="molecule type" value="Genomic_DNA"/>
</dbReference>
<dbReference type="PROSITE" id="PS00667">
    <property type="entry name" value="COMPLEX1_ND1_1"/>
    <property type="match status" value="1"/>
</dbReference>
<evidence type="ECO:0000256" key="6">
    <source>
        <dbReference type="RuleBase" id="RU000471"/>
    </source>
</evidence>
<comment type="caution">
    <text evidence="5">Lacks conserved residue(s) required for the propagation of feature annotation.</text>
</comment>
<keyword evidence="3 5" id="KW-1133">Transmembrane helix</keyword>
<comment type="caution">
    <text evidence="7">The sequence shown here is derived from an EMBL/GenBank/DDBJ whole genome shotgun (WGS) entry which is preliminary data.</text>
</comment>
<organism evidence="7 8">
    <name type="scientific">Iodidimonas nitroreducens</name>
    <dbReference type="NCBI Taxonomy" id="1236968"/>
    <lineage>
        <taxon>Bacteria</taxon>
        <taxon>Pseudomonadati</taxon>
        <taxon>Pseudomonadota</taxon>
        <taxon>Alphaproteobacteria</taxon>
        <taxon>Iodidimonadales</taxon>
        <taxon>Iodidimonadaceae</taxon>
        <taxon>Iodidimonas</taxon>
    </lineage>
</organism>
<feature type="transmembrane region" description="Helical" evidence="5">
    <location>
        <begin position="233"/>
        <end position="249"/>
    </location>
</feature>
<keyword evidence="5" id="KW-1003">Cell membrane</keyword>
<proteinExistence type="inferred from homology"/>
<dbReference type="PANTHER" id="PTHR11432:SF3">
    <property type="entry name" value="NADH-UBIQUINONE OXIDOREDUCTASE CHAIN 1"/>
    <property type="match status" value="1"/>
</dbReference>
<evidence type="ECO:0000313" key="8">
    <source>
        <dbReference type="Proteomes" id="UP000324996"/>
    </source>
</evidence>
<keyword evidence="5" id="KW-1278">Translocase</keyword>
<evidence type="ECO:0000256" key="1">
    <source>
        <dbReference type="ARBA" id="ARBA00004141"/>
    </source>
</evidence>
<gene>
    <name evidence="5 7" type="primary">nuoH</name>
    <name evidence="7" type="ORF">JCM17846_07700</name>
</gene>
<dbReference type="InterPro" id="IPR001694">
    <property type="entry name" value="NADH_UbQ_OxRdtase_su1/FPO"/>
</dbReference>
<dbReference type="PANTHER" id="PTHR11432">
    <property type="entry name" value="NADH DEHYDROGENASE SUBUNIT 1"/>
    <property type="match status" value="1"/>
</dbReference>
<evidence type="ECO:0000256" key="4">
    <source>
        <dbReference type="ARBA" id="ARBA00023136"/>
    </source>
</evidence>
<dbReference type="NCBIfam" id="NF004745">
    <property type="entry name" value="PRK06076.1-6"/>
    <property type="match status" value="1"/>
</dbReference>
<keyword evidence="8" id="KW-1185">Reference proteome</keyword>
<dbReference type="PROSITE" id="PS00668">
    <property type="entry name" value="COMPLEX1_ND1_2"/>
    <property type="match status" value="1"/>
</dbReference>
<dbReference type="GO" id="GO:0003954">
    <property type="term" value="F:NADH dehydrogenase activity"/>
    <property type="evidence" value="ECO:0007669"/>
    <property type="project" value="TreeGrafter"/>
</dbReference>
<evidence type="ECO:0000313" key="7">
    <source>
        <dbReference type="EMBL" id="GER03088.1"/>
    </source>
</evidence>
<dbReference type="GO" id="GO:0005886">
    <property type="term" value="C:plasma membrane"/>
    <property type="evidence" value="ECO:0007669"/>
    <property type="project" value="UniProtKB-SubCell"/>
</dbReference>
<feature type="transmembrane region" description="Helical" evidence="5">
    <location>
        <begin position="147"/>
        <end position="164"/>
    </location>
</feature>
<reference evidence="7 8" key="1">
    <citation type="submission" date="2019-09" db="EMBL/GenBank/DDBJ databases">
        <title>NBRP : Genome information of microbial organism related human and environment.</title>
        <authorList>
            <person name="Hattori M."/>
            <person name="Oshima K."/>
            <person name="Inaba H."/>
            <person name="Suda W."/>
            <person name="Sakamoto M."/>
            <person name="Iino T."/>
            <person name="Kitahara M."/>
            <person name="Oshida Y."/>
            <person name="Iida T."/>
            <person name="Kudo T."/>
            <person name="Itoh T."/>
            <person name="Ohkuma M."/>
        </authorList>
    </citation>
    <scope>NUCLEOTIDE SEQUENCE [LARGE SCALE GENOMIC DNA]</scope>
    <source>
        <strain evidence="7 8">Q-1</strain>
    </source>
</reference>
<dbReference type="InterPro" id="IPR018086">
    <property type="entry name" value="NADH_UbQ_OxRdtase_su1_CS"/>
</dbReference>
<dbReference type="GO" id="GO:0048038">
    <property type="term" value="F:quinone binding"/>
    <property type="evidence" value="ECO:0007669"/>
    <property type="project" value="UniProtKB-KW"/>
</dbReference>
<keyword evidence="5" id="KW-0830">Ubiquinone</keyword>
<sequence length="292" mass="32333">MRRGPNVVGPFGLFQSFADGLKLFIKETVVPSGANKGIFILAPMLTFVLALIGWAVIPWDVGAVLADINVGILFIFAISSLGVYGIIMSGWASNSRYAFLGGLRSAAQMVSYEVSMGFVLVTLISYAGSTNLSAIVENQAGGLWQWHFIWFFPMFVIFLISAMAETNRPPFDLPEAEAELVAGYQVEYSSMAFALFWLGEYGNILLMCALTSVLFFGGWYAPISALDFIPGPLWMIGKICFFFFIFAWVKATVPRYRYDQLMRLGWKVFLPLSLAAVVFYTGWGMAFGYIGN</sequence>
<feature type="transmembrane region" description="Helical" evidence="5">
    <location>
        <begin position="269"/>
        <end position="290"/>
    </location>
</feature>
<protein>
    <recommendedName>
        <fullName evidence="5">NADH-quinone oxidoreductase subunit H</fullName>
        <ecNumber evidence="5">7.1.1.-</ecNumber>
    </recommendedName>
    <alternativeName>
        <fullName evidence="5">NADH dehydrogenase I subunit H</fullName>
    </alternativeName>
    <alternativeName>
        <fullName evidence="5">NDH-1 subunit H</fullName>
    </alternativeName>
</protein>